<evidence type="ECO:0000313" key="16">
    <source>
        <dbReference type="Proteomes" id="UP000078561"/>
    </source>
</evidence>
<dbReference type="EMBL" id="LT550422">
    <property type="protein sequence ID" value="SAL95637.1"/>
    <property type="molecule type" value="Genomic_DNA"/>
</dbReference>
<evidence type="ECO:0000259" key="13">
    <source>
        <dbReference type="Pfam" id="PF05529"/>
    </source>
</evidence>
<dbReference type="Proteomes" id="UP000078561">
    <property type="component" value="Unassembled WGS sequence"/>
</dbReference>
<evidence type="ECO:0000256" key="3">
    <source>
        <dbReference type="ARBA" id="ARBA00022448"/>
    </source>
</evidence>
<feature type="domain" description="BAP29/BAP31 transmembrane" evidence="13">
    <location>
        <begin position="5"/>
        <end position="121"/>
    </location>
</feature>
<feature type="region of interest" description="Disordered" evidence="12">
    <location>
        <begin position="168"/>
        <end position="203"/>
    </location>
</feature>
<keyword evidence="5 11" id="KW-0256">Endoplasmic reticulum</keyword>
<keyword evidence="16" id="KW-1185">Reference proteome</keyword>
<sequence length="203" mass="23588">MTFGILVIELPLPSHWRRAMLKFVSTSPLVAKALYVLKIVFGFIFVLFIDTINRLQRIDSVQEDEQRGGHDYSYEANMKANKFYAQRNLYLTGFTLFLSLILDRTSTLVIQMLKREEELENAKQETVSAGKDQQRLIDMENDYKNQVSSLNQEIKDLQAEKRDFETLKKQVGQQNTEYNRLADERNALERSASGQKDEPKKSI</sequence>
<organism evidence="15">
    <name type="scientific">Absidia glauca</name>
    <name type="common">Pin mould</name>
    <dbReference type="NCBI Taxonomy" id="4829"/>
    <lineage>
        <taxon>Eukaryota</taxon>
        <taxon>Fungi</taxon>
        <taxon>Fungi incertae sedis</taxon>
        <taxon>Mucoromycota</taxon>
        <taxon>Mucoromycotina</taxon>
        <taxon>Mucoromycetes</taxon>
        <taxon>Mucorales</taxon>
        <taxon>Cunninghamellaceae</taxon>
        <taxon>Absidia</taxon>
    </lineage>
</organism>
<dbReference type="STRING" id="4829.A0A168KXF8"/>
<evidence type="ECO:0000256" key="2">
    <source>
        <dbReference type="ARBA" id="ARBA00007956"/>
    </source>
</evidence>
<evidence type="ECO:0000256" key="1">
    <source>
        <dbReference type="ARBA" id="ARBA00004477"/>
    </source>
</evidence>
<feature type="domain" description="Bap31/Bap29 cytoplasmic coiled-coil" evidence="14">
    <location>
        <begin position="146"/>
        <end position="202"/>
    </location>
</feature>
<evidence type="ECO:0000256" key="4">
    <source>
        <dbReference type="ARBA" id="ARBA00022692"/>
    </source>
</evidence>
<dbReference type="OrthoDB" id="435607at2759"/>
<keyword evidence="3 11" id="KW-0813">Transport</keyword>
<dbReference type="InterPro" id="IPR040463">
    <property type="entry name" value="BAP29/BAP31_N"/>
</dbReference>
<evidence type="ECO:0000256" key="6">
    <source>
        <dbReference type="ARBA" id="ARBA00022892"/>
    </source>
</evidence>
<dbReference type="InterPro" id="IPR008417">
    <property type="entry name" value="BAP29/BAP31"/>
</dbReference>
<evidence type="ECO:0000256" key="9">
    <source>
        <dbReference type="ARBA" id="ARBA00023054"/>
    </source>
</evidence>
<evidence type="ECO:0000256" key="5">
    <source>
        <dbReference type="ARBA" id="ARBA00022824"/>
    </source>
</evidence>
<dbReference type="InterPro" id="IPR041672">
    <property type="entry name" value="Bap31/Bap29_C"/>
</dbReference>
<comment type="similarity">
    <text evidence="2 11">Belongs to the BCAP29/BCAP31 family.</text>
</comment>
<gene>
    <name evidence="15" type="primary">ABSGL_00976.1 scaffold 1107</name>
</gene>
<evidence type="ECO:0000256" key="11">
    <source>
        <dbReference type="RuleBase" id="RU367026"/>
    </source>
</evidence>
<evidence type="ECO:0000256" key="7">
    <source>
        <dbReference type="ARBA" id="ARBA00022927"/>
    </source>
</evidence>
<dbReference type="AlphaFoldDB" id="A0A168KXF8"/>
<dbReference type="Pfam" id="PF05529">
    <property type="entry name" value="Bap31"/>
    <property type="match status" value="1"/>
</dbReference>
<dbReference type="Pfam" id="PF18035">
    <property type="entry name" value="Bap31_Bap29_C"/>
    <property type="match status" value="1"/>
</dbReference>
<keyword evidence="9" id="KW-0175">Coiled coil</keyword>
<dbReference type="GO" id="GO:0006888">
    <property type="term" value="P:endoplasmic reticulum to Golgi vesicle-mediated transport"/>
    <property type="evidence" value="ECO:0007669"/>
    <property type="project" value="UniProtKB-UniRule"/>
</dbReference>
<keyword evidence="4 11" id="KW-0812">Transmembrane</keyword>
<evidence type="ECO:0000256" key="8">
    <source>
        <dbReference type="ARBA" id="ARBA00022989"/>
    </source>
</evidence>
<comment type="subcellular location">
    <subcellularLocation>
        <location evidence="1 11">Endoplasmic reticulum membrane</location>
        <topology evidence="1 11">Multi-pass membrane protein</topology>
    </subcellularLocation>
</comment>
<keyword evidence="10 11" id="KW-0472">Membrane</keyword>
<keyword evidence="8 11" id="KW-1133">Transmembrane helix</keyword>
<name>A0A168KXF8_ABSGL</name>
<dbReference type="PANTHER" id="PTHR12701:SF20">
    <property type="entry name" value="ENDOPLASMIC RETICULUM TRANSMEMBRANE PROTEIN"/>
    <property type="match status" value="1"/>
</dbReference>
<proteinExistence type="inferred from homology"/>
<dbReference type="GO" id="GO:0005789">
    <property type="term" value="C:endoplasmic reticulum membrane"/>
    <property type="evidence" value="ECO:0007669"/>
    <property type="project" value="UniProtKB-SubCell"/>
</dbReference>
<comment type="function">
    <text evidence="11">May play a role in anterograde transport of membrane proteins from the endoplasmic reticulum to the Golgi.</text>
</comment>
<evidence type="ECO:0000313" key="15">
    <source>
        <dbReference type="EMBL" id="SAL95637.1"/>
    </source>
</evidence>
<evidence type="ECO:0000256" key="10">
    <source>
        <dbReference type="ARBA" id="ARBA00023136"/>
    </source>
</evidence>
<dbReference type="FunCoup" id="A0A168KXF8">
    <property type="interactions" value="286"/>
</dbReference>
<evidence type="ECO:0000259" key="14">
    <source>
        <dbReference type="Pfam" id="PF18035"/>
    </source>
</evidence>
<feature type="transmembrane region" description="Helical" evidence="11">
    <location>
        <begin position="29"/>
        <end position="49"/>
    </location>
</feature>
<protein>
    <recommendedName>
        <fullName evidence="11">Endoplasmic reticulum transmembrane protein</fullName>
    </recommendedName>
</protein>
<dbReference type="GO" id="GO:0070973">
    <property type="term" value="P:protein localization to endoplasmic reticulum exit site"/>
    <property type="evidence" value="ECO:0007669"/>
    <property type="project" value="UniProtKB-UniRule"/>
</dbReference>
<dbReference type="InParanoid" id="A0A168KXF8"/>
<dbReference type="GO" id="GO:0006886">
    <property type="term" value="P:intracellular protein transport"/>
    <property type="evidence" value="ECO:0007669"/>
    <property type="project" value="UniProtKB-UniRule"/>
</dbReference>
<keyword evidence="6 11" id="KW-0931">ER-Golgi transport</keyword>
<dbReference type="OMA" id="LRTIKHI"/>
<reference evidence="15" key="1">
    <citation type="submission" date="2016-04" db="EMBL/GenBank/DDBJ databases">
        <authorList>
            <person name="Evans L.H."/>
            <person name="Alamgir A."/>
            <person name="Owens N."/>
            <person name="Weber N.D."/>
            <person name="Virtaneva K."/>
            <person name="Barbian K."/>
            <person name="Babar A."/>
            <person name="Rosenke K."/>
        </authorList>
    </citation>
    <scope>NUCLEOTIDE SEQUENCE [LARGE SCALE GENOMIC DNA]</scope>
    <source>
        <strain evidence="15">CBS 101.48</strain>
    </source>
</reference>
<evidence type="ECO:0000256" key="12">
    <source>
        <dbReference type="SAM" id="MobiDB-lite"/>
    </source>
</evidence>
<comment type="caution">
    <text evidence="11">Lacks conserved residue(s) required for the propagation of feature annotation.</text>
</comment>
<keyword evidence="7 11" id="KW-0653">Protein transport</keyword>
<dbReference type="PANTHER" id="PTHR12701">
    <property type="entry name" value="BCR-ASSOCIATED PROTEIN, BAP"/>
    <property type="match status" value="1"/>
</dbReference>
<accession>A0A168KXF8</accession>